<feature type="domain" description="NAC" evidence="6">
    <location>
        <begin position="73"/>
        <end position="174"/>
    </location>
</feature>
<accession>A0A4S4F377</accession>
<name>A0A4S4F377_CAMSN</name>
<evidence type="ECO:0000259" key="6">
    <source>
        <dbReference type="PROSITE" id="PS51005"/>
    </source>
</evidence>
<dbReference type="Pfam" id="PF02365">
    <property type="entry name" value="NAM"/>
    <property type="match status" value="1"/>
</dbReference>
<evidence type="ECO:0000256" key="4">
    <source>
        <dbReference type="ARBA" id="ARBA00023242"/>
    </source>
</evidence>
<evidence type="ECO:0000256" key="3">
    <source>
        <dbReference type="ARBA" id="ARBA00023163"/>
    </source>
</evidence>
<evidence type="ECO:0000313" key="8">
    <source>
        <dbReference type="Proteomes" id="UP000306102"/>
    </source>
</evidence>
<protein>
    <recommendedName>
        <fullName evidence="6">NAC domain-containing protein</fullName>
    </recommendedName>
</protein>
<sequence>MLSDSVWKQPDASFGGSVGGALFCGFGGSPCITIWLLMLICANSVTEEWKLSGCAVVESLSFMGTKKGIVTELPIGYRFVPTDEEMVEYLVNKVLQRTFPTHVIQEIDASELYSKPPMNLGFGSTTTMIITNTSTKDLLIVVATDSIFVRIEAVTKKFLELSGEYMDLASTTMM</sequence>
<evidence type="ECO:0000256" key="2">
    <source>
        <dbReference type="ARBA" id="ARBA00023125"/>
    </source>
</evidence>
<evidence type="ECO:0000256" key="1">
    <source>
        <dbReference type="ARBA" id="ARBA00023015"/>
    </source>
</evidence>
<dbReference type="InterPro" id="IPR036093">
    <property type="entry name" value="NAC_dom_sf"/>
</dbReference>
<keyword evidence="5" id="KW-0812">Transmembrane</keyword>
<keyword evidence="8" id="KW-1185">Reference proteome</keyword>
<keyword evidence="3" id="KW-0804">Transcription</keyword>
<proteinExistence type="predicted"/>
<keyword evidence="2" id="KW-0238">DNA-binding</keyword>
<dbReference type="Proteomes" id="UP000306102">
    <property type="component" value="Unassembled WGS sequence"/>
</dbReference>
<dbReference type="InterPro" id="IPR003441">
    <property type="entry name" value="NAC-dom"/>
</dbReference>
<feature type="transmembrane region" description="Helical" evidence="5">
    <location>
        <begin position="20"/>
        <end position="42"/>
    </location>
</feature>
<keyword evidence="1" id="KW-0805">Transcription regulation</keyword>
<keyword evidence="5" id="KW-0472">Membrane</keyword>
<gene>
    <name evidence="7" type="ORF">TEA_012483</name>
</gene>
<keyword evidence="5" id="KW-1133">Transmembrane helix</keyword>
<dbReference type="PROSITE" id="PS51005">
    <property type="entry name" value="NAC"/>
    <property type="match status" value="1"/>
</dbReference>
<dbReference type="AlphaFoldDB" id="A0A4S4F377"/>
<dbReference type="GO" id="GO:0003677">
    <property type="term" value="F:DNA binding"/>
    <property type="evidence" value="ECO:0007669"/>
    <property type="project" value="UniProtKB-KW"/>
</dbReference>
<keyword evidence="4" id="KW-0539">Nucleus</keyword>
<dbReference type="GO" id="GO:0006355">
    <property type="term" value="P:regulation of DNA-templated transcription"/>
    <property type="evidence" value="ECO:0007669"/>
    <property type="project" value="InterPro"/>
</dbReference>
<organism evidence="7 8">
    <name type="scientific">Camellia sinensis var. sinensis</name>
    <name type="common">China tea</name>
    <dbReference type="NCBI Taxonomy" id="542762"/>
    <lineage>
        <taxon>Eukaryota</taxon>
        <taxon>Viridiplantae</taxon>
        <taxon>Streptophyta</taxon>
        <taxon>Embryophyta</taxon>
        <taxon>Tracheophyta</taxon>
        <taxon>Spermatophyta</taxon>
        <taxon>Magnoliopsida</taxon>
        <taxon>eudicotyledons</taxon>
        <taxon>Gunneridae</taxon>
        <taxon>Pentapetalae</taxon>
        <taxon>asterids</taxon>
        <taxon>Ericales</taxon>
        <taxon>Theaceae</taxon>
        <taxon>Camellia</taxon>
    </lineage>
</organism>
<dbReference type="EMBL" id="SDRB02000336">
    <property type="protein sequence ID" value="THG23385.1"/>
    <property type="molecule type" value="Genomic_DNA"/>
</dbReference>
<evidence type="ECO:0000256" key="5">
    <source>
        <dbReference type="SAM" id="Phobius"/>
    </source>
</evidence>
<comment type="caution">
    <text evidence="7">The sequence shown here is derived from an EMBL/GenBank/DDBJ whole genome shotgun (WGS) entry which is preliminary data.</text>
</comment>
<reference evidence="7 8" key="1">
    <citation type="journal article" date="2018" name="Proc. Natl. Acad. Sci. U.S.A.">
        <title>Draft genome sequence of Camellia sinensis var. sinensis provides insights into the evolution of the tea genome and tea quality.</title>
        <authorList>
            <person name="Wei C."/>
            <person name="Yang H."/>
            <person name="Wang S."/>
            <person name="Zhao J."/>
            <person name="Liu C."/>
            <person name="Gao L."/>
            <person name="Xia E."/>
            <person name="Lu Y."/>
            <person name="Tai Y."/>
            <person name="She G."/>
            <person name="Sun J."/>
            <person name="Cao H."/>
            <person name="Tong W."/>
            <person name="Gao Q."/>
            <person name="Li Y."/>
            <person name="Deng W."/>
            <person name="Jiang X."/>
            <person name="Wang W."/>
            <person name="Chen Q."/>
            <person name="Zhang S."/>
            <person name="Li H."/>
            <person name="Wu J."/>
            <person name="Wang P."/>
            <person name="Li P."/>
            <person name="Shi C."/>
            <person name="Zheng F."/>
            <person name="Jian J."/>
            <person name="Huang B."/>
            <person name="Shan D."/>
            <person name="Shi M."/>
            <person name="Fang C."/>
            <person name="Yue Y."/>
            <person name="Li F."/>
            <person name="Li D."/>
            <person name="Wei S."/>
            <person name="Han B."/>
            <person name="Jiang C."/>
            <person name="Yin Y."/>
            <person name="Xia T."/>
            <person name="Zhang Z."/>
            <person name="Bennetzen J.L."/>
            <person name="Zhao S."/>
            <person name="Wan X."/>
        </authorList>
    </citation>
    <scope>NUCLEOTIDE SEQUENCE [LARGE SCALE GENOMIC DNA]</scope>
    <source>
        <strain evidence="8">cv. Shuchazao</strain>
        <tissue evidence="7">Leaf</tissue>
    </source>
</reference>
<evidence type="ECO:0000313" key="7">
    <source>
        <dbReference type="EMBL" id="THG23385.1"/>
    </source>
</evidence>
<dbReference type="SUPFAM" id="SSF101941">
    <property type="entry name" value="NAC domain"/>
    <property type="match status" value="1"/>
</dbReference>